<gene>
    <name evidence="6" type="ORF">KDI_48200</name>
</gene>
<dbReference type="AlphaFoldDB" id="A0A5A5TJL3"/>
<evidence type="ECO:0000313" key="6">
    <source>
        <dbReference type="EMBL" id="GCF11256.1"/>
    </source>
</evidence>
<organism evidence="6 7">
    <name type="scientific">Dictyobacter arantiisoli</name>
    <dbReference type="NCBI Taxonomy" id="2014874"/>
    <lineage>
        <taxon>Bacteria</taxon>
        <taxon>Bacillati</taxon>
        <taxon>Chloroflexota</taxon>
        <taxon>Ktedonobacteria</taxon>
        <taxon>Ktedonobacterales</taxon>
        <taxon>Dictyobacteraceae</taxon>
        <taxon>Dictyobacter</taxon>
    </lineage>
</organism>
<protein>
    <recommendedName>
        <fullName evidence="5">RNA polymerase sigma-70 region 2 domain-containing protein</fullName>
    </recommendedName>
</protein>
<keyword evidence="4" id="KW-0804">Transcription</keyword>
<keyword evidence="7" id="KW-1185">Reference proteome</keyword>
<evidence type="ECO:0000256" key="1">
    <source>
        <dbReference type="ARBA" id="ARBA00023015"/>
    </source>
</evidence>
<name>A0A5A5TJL3_9CHLR</name>
<dbReference type="PANTHER" id="PTHR43133:SF8">
    <property type="entry name" value="RNA POLYMERASE SIGMA FACTOR HI_1459-RELATED"/>
    <property type="match status" value="1"/>
</dbReference>
<evidence type="ECO:0000256" key="3">
    <source>
        <dbReference type="ARBA" id="ARBA00023125"/>
    </source>
</evidence>
<keyword evidence="1" id="KW-0805">Transcription regulation</keyword>
<keyword evidence="2" id="KW-0731">Sigma factor</keyword>
<reference evidence="6 7" key="1">
    <citation type="submission" date="2019-01" db="EMBL/GenBank/DDBJ databases">
        <title>Draft genome sequence of Dictyobacter sp. Uno17.</title>
        <authorList>
            <person name="Wang C.M."/>
            <person name="Zheng Y."/>
            <person name="Sakai Y."/>
            <person name="Abe K."/>
            <person name="Yokota A."/>
            <person name="Yabe S."/>
        </authorList>
    </citation>
    <scope>NUCLEOTIDE SEQUENCE [LARGE SCALE GENOMIC DNA]</scope>
    <source>
        <strain evidence="6 7">Uno17</strain>
    </source>
</reference>
<dbReference type="Pfam" id="PF04542">
    <property type="entry name" value="Sigma70_r2"/>
    <property type="match status" value="1"/>
</dbReference>
<evidence type="ECO:0000256" key="2">
    <source>
        <dbReference type="ARBA" id="ARBA00023082"/>
    </source>
</evidence>
<comment type="caution">
    <text evidence="6">The sequence shown here is derived from an EMBL/GenBank/DDBJ whole genome shotgun (WGS) entry which is preliminary data.</text>
</comment>
<dbReference type="GO" id="GO:0003677">
    <property type="term" value="F:DNA binding"/>
    <property type="evidence" value="ECO:0007669"/>
    <property type="project" value="UniProtKB-KW"/>
</dbReference>
<dbReference type="InterPro" id="IPR014284">
    <property type="entry name" value="RNA_pol_sigma-70_dom"/>
</dbReference>
<keyword evidence="3" id="KW-0238">DNA-binding</keyword>
<dbReference type="Proteomes" id="UP000322530">
    <property type="component" value="Unassembled WGS sequence"/>
</dbReference>
<evidence type="ECO:0000256" key="4">
    <source>
        <dbReference type="ARBA" id="ARBA00023163"/>
    </source>
</evidence>
<evidence type="ECO:0000313" key="7">
    <source>
        <dbReference type="Proteomes" id="UP000322530"/>
    </source>
</evidence>
<sequence length="150" mass="17606">MNSSYSLAPEMIEEETSLIEAAKRDLTAFEPLYQRYMVRIYHYLFLRVGNAEDAADLTQQVFLKALSSLPNYHPRGVPFAAWLFRIAYYTVSDVYRQKVVTISWDFLSQDRLVAEINPELFAIQRERLTQLAQLLAQLDPYKRELHKNNQ</sequence>
<dbReference type="PANTHER" id="PTHR43133">
    <property type="entry name" value="RNA POLYMERASE ECF-TYPE SIGMA FACTO"/>
    <property type="match status" value="1"/>
</dbReference>
<dbReference type="NCBIfam" id="TIGR02937">
    <property type="entry name" value="sigma70-ECF"/>
    <property type="match status" value="1"/>
</dbReference>
<evidence type="ECO:0000259" key="5">
    <source>
        <dbReference type="Pfam" id="PF04542"/>
    </source>
</evidence>
<accession>A0A5A5TJL3</accession>
<dbReference type="InterPro" id="IPR007627">
    <property type="entry name" value="RNA_pol_sigma70_r2"/>
</dbReference>
<proteinExistence type="predicted"/>
<dbReference type="EMBL" id="BIXY01000101">
    <property type="protein sequence ID" value="GCF11256.1"/>
    <property type="molecule type" value="Genomic_DNA"/>
</dbReference>
<dbReference type="Gene3D" id="1.10.1740.10">
    <property type="match status" value="1"/>
</dbReference>
<dbReference type="InterPro" id="IPR013325">
    <property type="entry name" value="RNA_pol_sigma_r2"/>
</dbReference>
<dbReference type="RefSeq" id="WP_149404094.1">
    <property type="nucleotide sequence ID" value="NZ_BIXY01000101.1"/>
</dbReference>
<dbReference type="OrthoDB" id="157311at2"/>
<dbReference type="InterPro" id="IPR039425">
    <property type="entry name" value="RNA_pol_sigma-70-like"/>
</dbReference>
<dbReference type="GO" id="GO:0006352">
    <property type="term" value="P:DNA-templated transcription initiation"/>
    <property type="evidence" value="ECO:0007669"/>
    <property type="project" value="InterPro"/>
</dbReference>
<dbReference type="SUPFAM" id="SSF88946">
    <property type="entry name" value="Sigma2 domain of RNA polymerase sigma factors"/>
    <property type="match status" value="1"/>
</dbReference>
<dbReference type="GO" id="GO:0016987">
    <property type="term" value="F:sigma factor activity"/>
    <property type="evidence" value="ECO:0007669"/>
    <property type="project" value="UniProtKB-KW"/>
</dbReference>
<feature type="domain" description="RNA polymerase sigma-70 region 2" evidence="5">
    <location>
        <begin position="32"/>
        <end position="98"/>
    </location>
</feature>